<sequence>MSTMDKVNSLSSSPKGLWMSVVVWMFLLYLQIPTTMTRGYYKIVLGKKLAPPGHLSRPRLIPREERVVFPSPTFDEILAEIEGEEEEEEMVPYPNEDNNSTEDEEEEEDPCPHGLALVTGATGSVGSLATKMLLEQGFCVRLFVTDSHKQAKKKLQSLFDENDNHTSFLEMVEGNFGDGSLNDALNSVTHILFAATSHGKSWQAVHHHGVAECAAAAAQVGTVQSMVVMSAAWVSKPYSIGSILYNSWYGDLASARHYQGEDALRSIAVQQEDYVDSSCYDDYDTASNQTCTQRVTAPLNYAILRSGRLEQDGIYDDEQQGIELSQEDSFDFFGKTGTAPGMSHSQLAQAAVAALHVQGRYTVEVTRGEADPKETTTLFNMLVQDNDSLYYANRTVTVQDVETVHAQAVADFFNILWTLFVGTCLLVFILGVPHGLCLSMTLYIFTILLWTWLLSGRAVWDCLESGLQPRNVPFVMKMPGLSLFMGIDQS</sequence>
<dbReference type="PANTHER" id="PTHR15020:SF50">
    <property type="entry name" value="UPF0659 PROTEIN YMR090W"/>
    <property type="match status" value="1"/>
</dbReference>
<dbReference type="OrthoDB" id="2735536at2759"/>
<evidence type="ECO:0000259" key="3">
    <source>
        <dbReference type="Pfam" id="PF13460"/>
    </source>
</evidence>
<organism evidence="4 5">
    <name type="scientific">Seminavis robusta</name>
    <dbReference type="NCBI Taxonomy" id="568900"/>
    <lineage>
        <taxon>Eukaryota</taxon>
        <taxon>Sar</taxon>
        <taxon>Stramenopiles</taxon>
        <taxon>Ochrophyta</taxon>
        <taxon>Bacillariophyta</taxon>
        <taxon>Bacillariophyceae</taxon>
        <taxon>Bacillariophycidae</taxon>
        <taxon>Naviculales</taxon>
        <taxon>Naviculaceae</taxon>
        <taxon>Seminavis</taxon>
    </lineage>
</organism>
<keyword evidence="2" id="KW-0812">Transmembrane</keyword>
<dbReference type="PANTHER" id="PTHR15020">
    <property type="entry name" value="FLAVIN REDUCTASE-RELATED"/>
    <property type="match status" value="1"/>
</dbReference>
<dbReference type="Gene3D" id="3.40.50.720">
    <property type="entry name" value="NAD(P)-binding Rossmann-like Domain"/>
    <property type="match status" value="1"/>
</dbReference>
<protein>
    <recommendedName>
        <fullName evidence="3">NAD(P)-binding domain-containing protein</fullName>
    </recommendedName>
</protein>
<comment type="caution">
    <text evidence="4">The sequence shown here is derived from an EMBL/GenBank/DDBJ whole genome shotgun (WGS) entry which is preliminary data.</text>
</comment>
<evidence type="ECO:0000256" key="1">
    <source>
        <dbReference type="SAM" id="MobiDB-lite"/>
    </source>
</evidence>
<feature type="region of interest" description="Disordered" evidence="1">
    <location>
        <begin position="82"/>
        <end position="111"/>
    </location>
</feature>
<reference evidence="4" key="1">
    <citation type="submission" date="2020-06" db="EMBL/GenBank/DDBJ databases">
        <authorList>
            <consortium name="Plant Systems Biology data submission"/>
        </authorList>
    </citation>
    <scope>NUCLEOTIDE SEQUENCE</scope>
    <source>
        <strain evidence="4">D6</strain>
    </source>
</reference>
<feature type="transmembrane region" description="Helical" evidence="2">
    <location>
        <begin position="415"/>
        <end position="436"/>
    </location>
</feature>
<dbReference type="EMBL" id="CAICTM010000642">
    <property type="protein sequence ID" value="CAB9514282.1"/>
    <property type="molecule type" value="Genomic_DNA"/>
</dbReference>
<dbReference type="SUPFAM" id="SSF51735">
    <property type="entry name" value="NAD(P)-binding Rossmann-fold domains"/>
    <property type="match status" value="1"/>
</dbReference>
<feature type="transmembrane region" description="Helical" evidence="2">
    <location>
        <begin position="16"/>
        <end position="32"/>
    </location>
</feature>
<keyword evidence="5" id="KW-1185">Reference proteome</keyword>
<proteinExistence type="predicted"/>
<feature type="compositionally biased region" description="Acidic residues" evidence="1">
    <location>
        <begin position="99"/>
        <end position="109"/>
    </location>
</feature>
<dbReference type="InterPro" id="IPR016040">
    <property type="entry name" value="NAD(P)-bd_dom"/>
</dbReference>
<evidence type="ECO:0000256" key="2">
    <source>
        <dbReference type="SAM" id="Phobius"/>
    </source>
</evidence>
<evidence type="ECO:0000313" key="5">
    <source>
        <dbReference type="Proteomes" id="UP001153069"/>
    </source>
</evidence>
<dbReference type="Pfam" id="PF13460">
    <property type="entry name" value="NAD_binding_10"/>
    <property type="match status" value="1"/>
</dbReference>
<evidence type="ECO:0000313" key="4">
    <source>
        <dbReference type="EMBL" id="CAB9514282.1"/>
    </source>
</evidence>
<keyword evidence="2" id="KW-0472">Membrane</keyword>
<keyword evidence="2" id="KW-1133">Transmembrane helix</keyword>
<dbReference type="Proteomes" id="UP001153069">
    <property type="component" value="Unassembled WGS sequence"/>
</dbReference>
<gene>
    <name evidence="4" type="ORF">SEMRO_643_G180410.1</name>
</gene>
<feature type="domain" description="NAD(P)-binding" evidence="3">
    <location>
        <begin position="120"/>
        <end position="266"/>
    </location>
</feature>
<name>A0A9N8E448_9STRA</name>
<dbReference type="InterPro" id="IPR036291">
    <property type="entry name" value="NAD(P)-bd_dom_sf"/>
</dbReference>
<accession>A0A9N8E448</accession>
<dbReference type="AlphaFoldDB" id="A0A9N8E448"/>
<feature type="transmembrane region" description="Helical" evidence="2">
    <location>
        <begin position="442"/>
        <end position="460"/>
    </location>
</feature>